<evidence type="ECO:0000313" key="2">
    <source>
        <dbReference type="EMBL" id="MCJ0824895.1"/>
    </source>
</evidence>
<comment type="caution">
    <text evidence="2">The sequence shown here is derived from an EMBL/GenBank/DDBJ whole genome shotgun (WGS) entry which is preliminary data.</text>
</comment>
<reference evidence="2 3" key="1">
    <citation type="submission" date="2022-03" db="EMBL/GenBank/DDBJ databases">
        <title>Luteimonas soily sp. nov., a novel bacterium isolated from the soil.</title>
        <authorList>
            <person name="Zhang X."/>
        </authorList>
    </citation>
    <scope>NUCLEOTIDE SEQUENCE [LARGE SCALE GENOMIC DNA]</scope>
    <source>
        <strain evidence="2 3">50</strain>
    </source>
</reference>
<evidence type="ECO:0000256" key="1">
    <source>
        <dbReference type="SAM" id="SignalP"/>
    </source>
</evidence>
<dbReference type="EMBL" id="JALGCL010000001">
    <property type="protein sequence ID" value="MCJ0824895.1"/>
    <property type="molecule type" value="Genomic_DNA"/>
</dbReference>
<organism evidence="2 3">
    <name type="scientific">Cognatiluteimonas sedimenti</name>
    <dbReference type="NCBI Taxonomy" id="2927791"/>
    <lineage>
        <taxon>Bacteria</taxon>
        <taxon>Pseudomonadati</taxon>
        <taxon>Pseudomonadota</taxon>
        <taxon>Gammaproteobacteria</taxon>
        <taxon>Lysobacterales</taxon>
        <taxon>Lysobacteraceae</taxon>
        <taxon>Cognatiluteimonas</taxon>
    </lineage>
</organism>
<gene>
    <name evidence="2" type="ORF">MQC88_02795</name>
</gene>
<dbReference type="RefSeq" id="WP_243319035.1">
    <property type="nucleotide sequence ID" value="NZ_JALGCL010000001.1"/>
</dbReference>
<feature type="signal peptide" evidence="1">
    <location>
        <begin position="1"/>
        <end position="17"/>
    </location>
</feature>
<sequence length="210" mass="22544">MRILVAAVLLLFAGALAATDAPVAAPLVENAKLATLFAQDQAARSGSDIDWAAMSKADAARREQVQAMLAAGTVRSANDYYHAAMVFQHGDTLADFRLANALATLAMQLDSGNEHYRWLAGASWDRLLMRQMQPQWYGTQYKGDARGMYLFPVASDAVSDAERTAMVGHTLAESLAHLATAASEMGLPVRNPAPTLETLREEAAAANLDH</sequence>
<keyword evidence="3" id="KW-1185">Reference proteome</keyword>
<keyword evidence="1" id="KW-0732">Signal</keyword>
<protein>
    <submittedName>
        <fullName evidence="2">Uncharacterized protein</fullName>
    </submittedName>
</protein>
<feature type="chain" id="PRO_5045838199" evidence="1">
    <location>
        <begin position="18"/>
        <end position="210"/>
    </location>
</feature>
<proteinExistence type="predicted"/>
<evidence type="ECO:0000313" key="3">
    <source>
        <dbReference type="Proteomes" id="UP001165423"/>
    </source>
</evidence>
<accession>A0ABT0A1M7</accession>
<dbReference type="Proteomes" id="UP001165423">
    <property type="component" value="Unassembled WGS sequence"/>
</dbReference>
<name>A0ABT0A1M7_9GAMM</name>